<evidence type="ECO:0000313" key="1">
    <source>
        <dbReference type="EMBL" id="TKR76106.1"/>
    </source>
</evidence>
<dbReference type="EMBL" id="AZBU02000005">
    <property type="protein sequence ID" value="TKR76106.1"/>
    <property type="molecule type" value="Genomic_DNA"/>
</dbReference>
<dbReference type="AlphaFoldDB" id="A0A4U5N184"/>
<evidence type="ECO:0000313" key="2">
    <source>
        <dbReference type="Proteomes" id="UP000298663"/>
    </source>
</evidence>
<name>A0A4U5N184_STECR</name>
<reference evidence="1 2" key="1">
    <citation type="journal article" date="2015" name="Genome Biol.">
        <title>Comparative genomics of Steinernema reveals deeply conserved gene regulatory networks.</title>
        <authorList>
            <person name="Dillman A.R."/>
            <person name="Macchietto M."/>
            <person name="Porter C.F."/>
            <person name="Rogers A."/>
            <person name="Williams B."/>
            <person name="Antoshechkin I."/>
            <person name="Lee M.M."/>
            <person name="Goodwin Z."/>
            <person name="Lu X."/>
            <person name="Lewis E.E."/>
            <person name="Goodrich-Blair H."/>
            <person name="Stock S.P."/>
            <person name="Adams B.J."/>
            <person name="Sternberg P.W."/>
            <person name="Mortazavi A."/>
        </authorList>
    </citation>
    <scope>NUCLEOTIDE SEQUENCE [LARGE SCALE GENOMIC DNA]</scope>
    <source>
        <strain evidence="1 2">ALL</strain>
    </source>
</reference>
<dbReference type="Proteomes" id="UP000298663">
    <property type="component" value="Unassembled WGS sequence"/>
</dbReference>
<keyword evidence="2" id="KW-1185">Reference proteome</keyword>
<proteinExistence type="predicted"/>
<organism evidence="1 2">
    <name type="scientific">Steinernema carpocapsae</name>
    <name type="common">Entomopathogenic nematode</name>
    <dbReference type="NCBI Taxonomy" id="34508"/>
    <lineage>
        <taxon>Eukaryota</taxon>
        <taxon>Metazoa</taxon>
        <taxon>Ecdysozoa</taxon>
        <taxon>Nematoda</taxon>
        <taxon>Chromadorea</taxon>
        <taxon>Rhabditida</taxon>
        <taxon>Tylenchina</taxon>
        <taxon>Panagrolaimomorpha</taxon>
        <taxon>Strongyloidoidea</taxon>
        <taxon>Steinernematidae</taxon>
        <taxon>Steinernema</taxon>
    </lineage>
</organism>
<comment type="caution">
    <text evidence="1">The sequence shown here is derived from an EMBL/GenBank/DDBJ whole genome shotgun (WGS) entry which is preliminary data.</text>
</comment>
<reference evidence="1 2" key="2">
    <citation type="journal article" date="2019" name="G3 (Bethesda)">
        <title>Hybrid Assembly of the Genome of the Entomopathogenic Nematode Steinernema carpocapsae Identifies the X-Chromosome.</title>
        <authorList>
            <person name="Serra L."/>
            <person name="Macchietto M."/>
            <person name="Macias-Munoz A."/>
            <person name="McGill C.J."/>
            <person name="Rodriguez I.M."/>
            <person name="Rodriguez B."/>
            <person name="Murad R."/>
            <person name="Mortazavi A."/>
        </authorList>
    </citation>
    <scope>NUCLEOTIDE SEQUENCE [LARGE SCALE GENOMIC DNA]</scope>
    <source>
        <strain evidence="1 2">ALL</strain>
    </source>
</reference>
<protein>
    <submittedName>
        <fullName evidence="1">Uncharacterized protein</fullName>
    </submittedName>
</protein>
<accession>A0A4U5N184</accession>
<sequence length="71" mass="7795">MHKAFTPGSKLLSTAKPVRKVGVANCRAFGAPKNTIKTVRTSSLQINTKHFPVALFFLLSGDFNIFEKNTT</sequence>
<gene>
    <name evidence="1" type="ORF">L596_017301</name>
</gene>